<evidence type="ECO:0000256" key="1">
    <source>
        <dbReference type="SAM" id="MobiDB-lite"/>
    </source>
</evidence>
<reference evidence="2" key="1">
    <citation type="journal article" date="2021" name="Mol. Plant Microbe Interact.">
        <title>Complete Genome Sequence of the Plant-Pathogenic Fungus Colletotrichum lupini.</title>
        <authorList>
            <person name="Baroncelli R."/>
            <person name="Pensec F."/>
            <person name="Da Lio D."/>
            <person name="Boufleur T."/>
            <person name="Vicente I."/>
            <person name="Sarrocco S."/>
            <person name="Picot A."/>
            <person name="Baraldi E."/>
            <person name="Sukno S."/>
            <person name="Thon M."/>
            <person name="Le Floch G."/>
        </authorList>
    </citation>
    <scope>NUCLEOTIDE SEQUENCE</scope>
    <source>
        <strain evidence="2">IMI 504893</strain>
    </source>
</reference>
<organism evidence="2 3">
    <name type="scientific">Colletotrichum lupini</name>
    <dbReference type="NCBI Taxonomy" id="145971"/>
    <lineage>
        <taxon>Eukaryota</taxon>
        <taxon>Fungi</taxon>
        <taxon>Dikarya</taxon>
        <taxon>Ascomycota</taxon>
        <taxon>Pezizomycotina</taxon>
        <taxon>Sordariomycetes</taxon>
        <taxon>Hypocreomycetidae</taxon>
        <taxon>Glomerellales</taxon>
        <taxon>Glomerellaceae</taxon>
        <taxon>Colletotrichum</taxon>
        <taxon>Colletotrichum acutatum species complex</taxon>
    </lineage>
</organism>
<keyword evidence="3" id="KW-1185">Reference proteome</keyword>
<dbReference type="RefSeq" id="XP_049139422.1">
    <property type="nucleotide sequence ID" value="XM_049282279.1"/>
</dbReference>
<sequence>MFIFSYHARHYLLTWLFAARKPIKTPSCDGPHLSAWGKIENSARQDAVTHVVPVVGRTSKPPTPPCSLQLAKERSKDQLRASFFLSLVPQFVLFRRRGFRHPAFLGNQSWVVGHLETRSHQFAPRLRRTLWTSKSKMSRSEYQIQRCSSLKGPRRRLPEPDSPSSGLKSFLLGETRKKEKPHPFFPPWNKGPLHRIVSTDHPTPAWLTSPGAAAEPKRYDAKPTRPFRFPTLSLLAFPSQSDGLRSDSVRWLPNHTRPIRDRPALSHRKRGLIGRQPHFIVSRQGRCEPYDWLVSSILKPTPSWSGKSLVIVKVCYMTKVNNGRRL</sequence>
<accession>A0A9Q8WBM3</accession>
<gene>
    <name evidence="2" type="ORF">CLUP02_03254</name>
</gene>
<dbReference type="EMBL" id="CP019474">
    <property type="protein sequence ID" value="UQC77783.1"/>
    <property type="molecule type" value="Genomic_DNA"/>
</dbReference>
<proteinExistence type="predicted"/>
<protein>
    <submittedName>
        <fullName evidence="2">Uncharacterized protein</fullName>
    </submittedName>
</protein>
<dbReference type="KEGG" id="clup:CLUP02_03254"/>
<evidence type="ECO:0000313" key="2">
    <source>
        <dbReference type="EMBL" id="UQC77783.1"/>
    </source>
</evidence>
<dbReference type="GeneID" id="73337289"/>
<name>A0A9Q8WBM3_9PEZI</name>
<evidence type="ECO:0000313" key="3">
    <source>
        <dbReference type="Proteomes" id="UP000830671"/>
    </source>
</evidence>
<dbReference type="AlphaFoldDB" id="A0A9Q8WBM3"/>
<dbReference type="Proteomes" id="UP000830671">
    <property type="component" value="Chromosome 2"/>
</dbReference>
<feature type="region of interest" description="Disordered" evidence="1">
    <location>
        <begin position="142"/>
        <end position="169"/>
    </location>
</feature>